<evidence type="ECO:0000313" key="1">
    <source>
        <dbReference type="EMBL" id="GFU06084.1"/>
    </source>
</evidence>
<accession>A0A8X6UFW2</accession>
<evidence type="ECO:0000313" key="2">
    <source>
        <dbReference type="Proteomes" id="UP000887013"/>
    </source>
</evidence>
<comment type="caution">
    <text evidence="1">The sequence shown here is derived from an EMBL/GenBank/DDBJ whole genome shotgun (WGS) entry which is preliminary data.</text>
</comment>
<dbReference type="AlphaFoldDB" id="A0A8X6UFW2"/>
<sequence length="86" mass="9721">MQEVLSSSDKEMRPAKDSSLFVFVHPCDGGGGIECPVSIEDFTVYRIPLLPPWSMELDLIARIGYHCYRRDPLWKMSTALVFVKSG</sequence>
<organism evidence="1 2">
    <name type="scientific">Nephila pilipes</name>
    <name type="common">Giant wood spider</name>
    <name type="synonym">Nephila maculata</name>
    <dbReference type="NCBI Taxonomy" id="299642"/>
    <lineage>
        <taxon>Eukaryota</taxon>
        <taxon>Metazoa</taxon>
        <taxon>Ecdysozoa</taxon>
        <taxon>Arthropoda</taxon>
        <taxon>Chelicerata</taxon>
        <taxon>Arachnida</taxon>
        <taxon>Araneae</taxon>
        <taxon>Araneomorphae</taxon>
        <taxon>Entelegynae</taxon>
        <taxon>Araneoidea</taxon>
        <taxon>Nephilidae</taxon>
        <taxon>Nephila</taxon>
    </lineage>
</organism>
<gene>
    <name evidence="1" type="ORF">NPIL_663171</name>
</gene>
<reference evidence="1" key="1">
    <citation type="submission" date="2020-08" db="EMBL/GenBank/DDBJ databases">
        <title>Multicomponent nature underlies the extraordinary mechanical properties of spider dragline silk.</title>
        <authorList>
            <person name="Kono N."/>
            <person name="Nakamura H."/>
            <person name="Mori M."/>
            <person name="Yoshida Y."/>
            <person name="Ohtoshi R."/>
            <person name="Malay A.D."/>
            <person name="Moran D.A.P."/>
            <person name="Tomita M."/>
            <person name="Numata K."/>
            <person name="Arakawa K."/>
        </authorList>
    </citation>
    <scope>NUCLEOTIDE SEQUENCE</scope>
</reference>
<dbReference type="Proteomes" id="UP000887013">
    <property type="component" value="Unassembled WGS sequence"/>
</dbReference>
<dbReference type="EMBL" id="BMAW01124040">
    <property type="protein sequence ID" value="GFU06084.1"/>
    <property type="molecule type" value="Genomic_DNA"/>
</dbReference>
<name>A0A8X6UFW2_NEPPI</name>
<proteinExistence type="predicted"/>
<protein>
    <submittedName>
        <fullName evidence="1">Uncharacterized protein</fullName>
    </submittedName>
</protein>
<keyword evidence="2" id="KW-1185">Reference proteome</keyword>